<dbReference type="SUPFAM" id="SSF54909">
    <property type="entry name" value="Dimeric alpha+beta barrel"/>
    <property type="match status" value="1"/>
</dbReference>
<dbReference type="eggNOG" id="COG1522">
    <property type="taxonomic scope" value="Bacteria"/>
</dbReference>
<dbReference type="STRING" id="257708.RGI145_12045"/>
<dbReference type="SUPFAM" id="SSF46785">
    <property type="entry name" value="Winged helix' DNA-binding domain"/>
    <property type="match status" value="1"/>
</dbReference>
<evidence type="ECO:0000256" key="2">
    <source>
        <dbReference type="ARBA" id="ARBA00023125"/>
    </source>
</evidence>
<dbReference type="GO" id="GO:0043565">
    <property type="term" value="F:sequence-specific DNA binding"/>
    <property type="evidence" value="ECO:0007669"/>
    <property type="project" value="InterPro"/>
</dbReference>
<dbReference type="Proteomes" id="UP000185494">
    <property type="component" value="Chromosome 1"/>
</dbReference>
<dbReference type="InterPro" id="IPR036388">
    <property type="entry name" value="WH-like_DNA-bd_sf"/>
</dbReference>
<dbReference type="EMBL" id="CP015583">
    <property type="protein sequence ID" value="APT57732.1"/>
    <property type="molecule type" value="Genomic_DNA"/>
</dbReference>
<keyword evidence="1" id="KW-0805">Transcription regulation</keyword>
<dbReference type="GO" id="GO:0005829">
    <property type="term" value="C:cytosol"/>
    <property type="evidence" value="ECO:0007669"/>
    <property type="project" value="TreeGrafter"/>
</dbReference>
<dbReference type="KEGG" id="rgi:RGI145_12045"/>
<proteinExistence type="predicted"/>
<dbReference type="PANTHER" id="PTHR30154:SF53">
    <property type="entry name" value="HTH-TYPE TRANSCRIPTIONAL REGULATOR LRPC"/>
    <property type="match status" value="1"/>
</dbReference>
<name>A0A1L7AG46_9PROT</name>
<evidence type="ECO:0000256" key="3">
    <source>
        <dbReference type="ARBA" id="ARBA00023163"/>
    </source>
</evidence>
<dbReference type="InterPro" id="IPR019887">
    <property type="entry name" value="Tscrpt_reg_AsnC/Lrp_C"/>
</dbReference>
<evidence type="ECO:0000256" key="1">
    <source>
        <dbReference type="ARBA" id="ARBA00023015"/>
    </source>
</evidence>
<dbReference type="RefSeq" id="WP_075798554.1">
    <property type="nucleotide sequence ID" value="NZ_CP015583.1"/>
</dbReference>
<keyword evidence="2" id="KW-0238">DNA-binding</keyword>
<dbReference type="Gene3D" id="3.30.70.920">
    <property type="match status" value="1"/>
</dbReference>
<evidence type="ECO:0000259" key="4">
    <source>
        <dbReference type="PROSITE" id="PS50956"/>
    </source>
</evidence>
<dbReference type="Gene3D" id="1.10.10.10">
    <property type="entry name" value="Winged helix-like DNA-binding domain superfamily/Winged helix DNA-binding domain"/>
    <property type="match status" value="1"/>
</dbReference>
<dbReference type="SMART" id="SM00344">
    <property type="entry name" value="HTH_ASNC"/>
    <property type="match status" value="1"/>
</dbReference>
<gene>
    <name evidence="5" type="ORF">RGI145_12045</name>
</gene>
<dbReference type="PANTHER" id="PTHR30154">
    <property type="entry name" value="LEUCINE-RESPONSIVE REGULATORY PROTEIN"/>
    <property type="match status" value="1"/>
</dbReference>
<dbReference type="PROSITE" id="PS50956">
    <property type="entry name" value="HTH_ASNC_2"/>
    <property type="match status" value="1"/>
</dbReference>
<organism evidence="5 6">
    <name type="scientific">Roseomonas gilardii</name>
    <dbReference type="NCBI Taxonomy" id="257708"/>
    <lineage>
        <taxon>Bacteria</taxon>
        <taxon>Pseudomonadati</taxon>
        <taxon>Pseudomonadota</taxon>
        <taxon>Alphaproteobacteria</taxon>
        <taxon>Acetobacterales</taxon>
        <taxon>Roseomonadaceae</taxon>
        <taxon>Roseomonas</taxon>
    </lineage>
</organism>
<evidence type="ECO:0000313" key="6">
    <source>
        <dbReference type="Proteomes" id="UP000185494"/>
    </source>
</evidence>
<dbReference type="InterPro" id="IPR011008">
    <property type="entry name" value="Dimeric_a/b-barrel"/>
</dbReference>
<dbReference type="PRINTS" id="PR00033">
    <property type="entry name" value="HTHASNC"/>
</dbReference>
<dbReference type="InterPro" id="IPR019888">
    <property type="entry name" value="Tscrpt_reg_AsnC-like"/>
</dbReference>
<dbReference type="Pfam" id="PF13404">
    <property type="entry name" value="HTH_AsnC-type"/>
    <property type="match status" value="1"/>
</dbReference>
<accession>A0A1L7AG46</accession>
<dbReference type="Pfam" id="PF01037">
    <property type="entry name" value="AsnC_trans_reg"/>
    <property type="match status" value="1"/>
</dbReference>
<keyword evidence="3" id="KW-0804">Transcription</keyword>
<sequence>MDDTDRKLIALLRDNARLPVATLAALLKVSRGTVQNRLDRLQASGVIQGFTLRLMPEAEAEAGRIRAITLIEVAGERTEAVLRSLRGMAEVSAVHSTNGRWDLVVELTTGTLEGFDAALQRIRQIRGVAATETSLLLTTHKI</sequence>
<reference evidence="5 6" key="1">
    <citation type="submission" date="2016-05" db="EMBL/GenBank/DDBJ databases">
        <title>Complete Genome and Methylome Analysis of Psychrotrophic Bacterial Isolates from Antarctic Lake Untersee.</title>
        <authorList>
            <person name="Fomenkov A."/>
            <person name="Akimov V.N."/>
            <person name="Vasilyeva L.V."/>
            <person name="Andersen D."/>
            <person name="Vincze T."/>
            <person name="Roberts R.J."/>
        </authorList>
    </citation>
    <scope>NUCLEOTIDE SEQUENCE [LARGE SCALE GENOMIC DNA]</scope>
    <source>
        <strain evidence="5 6">U14-5</strain>
    </source>
</reference>
<dbReference type="InterPro" id="IPR036390">
    <property type="entry name" value="WH_DNA-bd_sf"/>
</dbReference>
<dbReference type="AlphaFoldDB" id="A0A1L7AG46"/>
<dbReference type="InterPro" id="IPR000485">
    <property type="entry name" value="AsnC-type_HTH_dom"/>
</dbReference>
<feature type="domain" description="HTH asnC-type" evidence="4">
    <location>
        <begin position="1"/>
        <end position="65"/>
    </location>
</feature>
<evidence type="ECO:0000313" key="5">
    <source>
        <dbReference type="EMBL" id="APT57732.1"/>
    </source>
</evidence>
<dbReference type="GO" id="GO:0043200">
    <property type="term" value="P:response to amino acid"/>
    <property type="evidence" value="ECO:0007669"/>
    <property type="project" value="TreeGrafter"/>
</dbReference>
<protein>
    <submittedName>
        <fullName evidence="5">AsnC family transcriptional regulator</fullName>
    </submittedName>
</protein>